<dbReference type="PANTHER" id="PTHR24567:SF74">
    <property type="entry name" value="HTH-TYPE TRANSCRIPTIONAL REGULATOR ARCR"/>
    <property type="match status" value="1"/>
</dbReference>
<dbReference type="InterPro" id="IPR012318">
    <property type="entry name" value="HTH_CRP"/>
</dbReference>
<dbReference type="EMBL" id="JAEEGC010000142">
    <property type="protein sequence ID" value="MBV7275956.1"/>
    <property type="molecule type" value="Genomic_DNA"/>
</dbReference>
<dbReference type="SMART" id="SM00419">
    <property type="entry name" value="HTH_CRP"/>
    <property type="match status" value="1"/>
</dbReference>
<dbReference type="GO" id="GO:0003700">
    <property type="term" value="F:DNA-binding transcription factor activity"/>
    <property type="evidence" value="ECO:0007669"/>
    <property type="project" value="TreeGrafter"/>
</dbReference>
<dbReference type="Pfam" id="PF00027">
    <property type="entry name" value="cNMP_binding"/>
    <property type="match status" value="1"/>
</dbReference>
<reference evidence="3" key="1">
    <citation type="submission" date="2020-12" db="EMBL/GenBank/DDBJ databases">
        <title>Clostridium thailandense sp. nov., a novel acetogenic bacterium isolated from peat land soil in Thailand.</title>
        <authorList>
            <person name="Chaikitkaew S."/>
            <person name="Birkeland N.K."/>
        </authorList>
    </citation>
    <scope>NUCLEOTIDE SEQUENCE</scope>
    <source>
        <strain evidence="3">PL3</strain>
    </source>
</reference>
<dbReference type="PROSITE" id="PS50042">
    <property type="entry name" value="CNMP_BINDING_3"/>
    <property type="match status" value="1"/>
</dbReference>
<dbReference type="CDD" id="cd00038">
    <property type="entry name" value="CAP_ED"/>
    <property type="match status" value="1"/>
</dbReference>
<evidence type="ECO:0000259" key="2">
    <source>
        <dbReference type="PROSITE" id="PS51063"/>
    </source>
</evidence>
<keyword evidence="4" id="KW-1185">Reference proteome</keyword>
<evidence type="ECO:0000313" key="3">
    <source>
        <dbReference type="EMBL" id="MBV7275956.1"/>
    </source>
</evidence>
<dbReference type="GO" id="GO:0005829">
    <property type="term" value="C:cytosol"/>
    <property type="evidence" value="ECO:0007669"/>
    <property type="project" value="TreeGrafter"/>
</dbReference>
<gene>
    <name evidence="3" type="ORF">I6U48_23975</name>
</gene>
<dbReference type="AlphaFoldDB" id="A0A949U218"/>
<dbReference type="RefSeq" id="WP_218323002.1">
    <property type="nucleotide sequence ID" value="NZ_JAEEGC010000142.1"/>
</dbReference>
<dbReference type="InterPro" id="IPR050397">
    <property type="entry name" value="Env_Response_Regulators"/>
</dbReference>
<dbReference type="Pfam" id="PF13545">
    <property type="entry name" value="HTH_Crp_2"/>
    <property type="match status" value="1"/>
</dbReference>
<feature type="domain" description="Cyclic nucleotide-binding" evidence="1">
    <location>
        <begin position="13"/>
        <end position="116"/>
    </location>
</feature>
<name>A0A949U218_9CLOT</name>
<comment type="caution">
    <text evidence="3">The sequence shown here is derived from an EMBL/GenBank/DDBJ whole genome shotgun (WGS) entry which is preliminary data.</text>
</comment>
<dbReference type="PANTHER" id="PTHR24567">
    <property type="entry name" value="CRP FAMILY TRANSCRIPTIONAL REGULATORY PROTEIN"/>
    <property type="match status" value="1"/>
</dbReference>
<sequence length="234" mass="26783">MKKKIKCMKDLDLFQPLDDIEKQKIVKLAHSREFSKGEIIFNEGEPADAIYLLRSGKILLFKISSEGKEISLDILNEGDILGENTIFDDIEHTFSARALEETFICSCQKVDFPKLLSNPEISIKLIKSLTNKLNTYTDSMANIALYNVKNRIMNTLIRLSKRYGVETPSGIQLEILLSHEDIAHLVNASRVMVTNMIKELKNEGKIIIVNRHYVIKEEYKINVLTKKLKTVNNE</sequence>
<dbReference type="Proteomes" id="UP000694308">
    <property type="component" value="Unassembled WGS sequence"/>
</dbReference>
<dbReference type="InterPro" id="IPR000595">
    <property type="entry name" value="cNMP-bd_dom"/>
</dbReference>
<accession>A0A949U218</accession>
<feature type="domain" description="HTH crp-type" evidence="2">
    <location>
        <begin position="146"/>
        <end position="218"/>
    </location>
</feature>
<organism evidence="3 4">
    <name type="scientific">Clostridium thailandense</name>
    <dbReference type="NCBI Taxonomy" id="2794346"/>
    <lineage>
        <taxon>Bacteria</taxon>
        <taxon>Bacillati</taxon>
        <taxon>Bacillota</taxon>
        <taxon>Clostridia</taxon>
        <taxon>Eubacteriales</taxon>
        <taxon>Clostridiaceae</taxon>
        <taxon>Clostridium</taxon>
    </lineage>
</organism>
<protein>
    <submittedName>
        <fullName evidence="3">Crp/Fnr family transcriptional regulator</fullName>
    </submittedName>
</protein>
<proteinExistence type="predicted"/>
<dbReference type="SMART" id="SM00100">
    <property type="entry name" value="cNMP"/>
    <property type="match status" value="1"/>
</dbReference>
<dbReference type="PROSITE" id="PS51063">
    <property type="entry name" value="HTH_CRP_2"/>
    <property type="match status" value="1"/>
</dbReference>
<evidence type="ECO:0000259" key="1">
    <source>
        <dbReference type="PROSITE" id="PS50042"/>
    </source>
</evidence>
<evidence type="ECO:0000313" key="4">
    <source>
        <dbReference type="Proteomes" id="UP000694308"/>
    </source>
</evidence>
<dbReference type="GO" id="GO:0003677">
    <property type="term" value="F:DNA binding"/>
    <property type="evidence" value="ECO:0007669"/>
    <property type="project" value="InterPro"/>
</dbReference>